<keyword evidence="1" id="KW-1133">Transmembrane helix</keyword>
<dbReference type="RefSeq" id="WP_019620400.1">
    <property type="nucleotide sequence ID" value="NZ_AP014545.1"/>
</dbReference>
<keyword evidence="1" id="KW-0472">Membrane</keyword>
<name>A0A7R6PD19_9GAMM</name>
<sequence length="90" mass="10347">MISHFHKLNFLYVGITVLVAIRFSVHAWLTFDQYGLKDKDLVPYLGHSGRVSEVMNYRRKLTLLMICKLHTGLNIPTESLVQDYPLQNAG</sequence>
<keyword evidence="1" id="KW-0812">Transmembrane</keyword>
<feature type="transmembrane region" description="Helical" evidence="1">
    <location>
        <begin position="12"/>
        <end position="31"/>
    </location>
</feature>
<gene>
    <name evidence="2" type="ORF">AMJAP_2220</name>
</gene>
<reference evidence="2 3" key="1">
    <citation type="journal article" date="2008" name="Int. J. Syst. Evol. Microbiol.">
        <title>Amphritea japonica sp. nov. and Amphritea balenae sp. nov., isolated from the sediment adjacent to sperm whale carcasses off Kagoshima, Japan.</title>
        <authorList>
            <person name="Miyazaki M."/>
            <person name="Nogi Y."/>
            <person name="Fujiwara Y."/>
            <person name="Kawato M."/>
            <person name="Nagahama T."/>
            <person name="Kubokawa K."/>
            <person name="Horikoshi K."/>
        </authorList>
    </citation>
    <scope>NUCLEOTIDE SEQUENCE [LARGE SCALE GENOMIC DNA]</scope>
    <source>
        <strain evidence="2 3">ATCC BAA-1530</strain>
    </source>
</reference>
<protein>
    <submittedName>
        <fullName evidence="2">Uncharacterized protein</fullName>
    </submittedName>
</protein>
<dbReference type="AlphaFoldDB" id="A0A7R6PD19"/>
<dbReference type="Proteomes" id="UP000595663">
    <property type="component" value="Chromosome"/>
</dbReference>
<evidence type="ECO:0000313" key="2">
    <source>
        <dbReference type="EMBL" id="BBB26811.1"/>
    </source>
</evidence>
<organism evidence="2 3">
    <name type="scientific">Amphritea japonica ATCC BAA-1530</name>
    <dbReference type="NCBI Taxonomy" id="1278309"/>
    <lineage>
        <taxon>Bacteria</taxon>
        <taxon>Pseudomonadati</taxon>
        <taxon>Pseudomonadota</taxon>
        <taxon>Gammaproteobacteria</taxon>
        <taxon>Oceanospirillales</taxon>
        <taxon>Oceanospirillaceae</taxon>
        <taxon>Amphritea</taxon>
    </lineage>
</organism>
<evidence type="ECO:0000256" key="1">
    <source>
        <dbReference type="SAM" id="Phobius"/>
    </source>
</evidence>
<proteinExistence type="predicted"/>
<evidence type="ECO:0000313" key="3">
    <source>
        <dbReference type="Proteomes" id="UP000595663"/>
    </source>
</evidence>
<dbReference type="KEGG" id="ajp:AMJAP_2220"/>
<keyword evidence="3" id="KW-1185">Reference proteome</keyword>
<accession>A0A7R6PD19</accession>
<dbReference type="EMBL" id="AP014545">
    <property type="protein sequence ID" value="BBB26811.1"/>
    <property type="molecule type" value="Genomic_DNA"/>
</dbReference>